<gene>
    <name evidence="2" type="ORF">CYMTET_5526</name>
</gene>
<dbReference type="EMBL" id="LGRX02001075">
    <property type="protein sequence ID" value="KAK3286944.1"/>
    <property type="molecule type" value="Genomic_DNA"/>
</dbReference>
<evidence type="ECO:0000313" key="3">
    <source>
        <dbReference type="Proteomes" id="UP001190700"/>
    </source>
</evidence>
<evidence type="ECO:0000256" key="1">
    <source>
        <dbReference type="SAM" id="Phobius"/>
    </source>
</evidence>
<dbReference type="Proteomes" id="UP001190700">
    <property type="component" value="Unassembled WGS sequence"/>
</dbReference>
<keyword evidence="1" id="KW-0472">Membrane</keyword>
<keyword evidence="1" id="KW-1133">Transmembrane helix</keyword>
<proteinExistence type="predicted"/>
<comment type="caution">
    <text evidence="2">The sequence shown here is derived from an EMBL/GenBank/DDBJ whole genome shotgun (WGS) entry which is preliminary data.</text>
</comment>
<dbReference type="AlphaFoldDB" id="A0AAE0GYZ9"/>
<reference evidence="2 3" key="1">
    <citation type="journal article" date="2015" name="Genome Biol. Evol.">
        <title>Comparative Genomics of a Bacterivorous Green Alga Reveals Evolutionary Causalities and Consequences of Phago-Mixotrophic Mode of Nutrition.</title>
        <authorList>
            <person name="Burns J.A."/>
            <person name="Paasch A."/>
            <person name="Narechania A."/>
            <person name="Kim E."/>
        </authorList>
    </citation>
    <scope>NUCLEOTIDE SEQUENCE [LARGE SCALE GENOMIC DNA]</scope>
    <source>
        <strain evidence="2 3">PLY_AMNH</strain>
    </source>
</reference>
<sequence>MAKSVNIRIFYSLLFISLLEASIWCVPLFDDNAGVQQIFTSYYDRETENFKGASQSISGLFVSALLTGVCYAGLELASKEEQLLKRKFQSTLLATQSPADSTSLSALPLTHRGLPSLLRTFKSTFQIP</sequence>
<evidence type="ECO:0000313" key="2">
    <source>
        <dbReference type="EMBL" id="KAK3286944.1"/>
    </source>
</evidence>
<feature type="transmembrane region" description="Helical" evidence="1">
    <location>
        <begin position="57"/>
        <end position="77"/>
    </location>
</feature>
<keyword evidence="3" id="KW-1185">Reference proteome</keyword>
<organism evidence="2 3">
    <name type="scientific">Cymbomonas tetramitiformis</name>
    <dbReference type="NCBI Taxonomy" id="36881"/>
    <lineage>
        <taxon>Eukaryota</taxon>
        <taxon>Viridiplantae</taxon>
        <taxon>Chlorophyta</taxon>
        <taxon>Pyramimonadophyceae</taxon>
        <taxon>Pyramimonadales</taxon>
        <taxon>Pyramimonadaceae</taxon>
        <taxon>Cymbomonas</taxon>
    </lineage>
</organism>
<accession>A0AAE0GYZ9</accession>
<keyword evidence="1" id="KW-0812">Transmembrane</keyword>
<protein>
    <submittedName>
        <fullName evidence="2">Uncharacterized protein</fullName>
    </submittedName>
</protein>
<name>A0AAE0GYZ9_9CHLO</name>
<feature type="transmembrane region" description="Helical" evidence="1">
    <location>
        <begin position="9"/>
        <end position="29"/>
    </location>
</feature>